<comment type="caution">
    <text evidence="2">The sequence shown here is derived from an EMBL/GenBank/DDBJ whole genome shotgun (WGS) entry which is preliminary data.</text>
</comment>
<name>A0ABR2L6L7_9EUKA</name>
<accession>A0ABR2L6L7</accession>
<dbReference type="InterPro" id="IPR024224">
    <property type="entry name" value="DENND6"/>
</dbReference>
<organism evidence="2 3">
    <name type="scientific">Tritrichomonas musculus</name>
    <dbReference type="NCBI Taxonomy" id="1915356"/>
    <lineage>
        <taxon>Eukaryota</taxon>
        <taxon>Metamonada</taxon>
        <taxon>Parabasalia</taxon>
        <taxon>Tritrichomonadida</taxon>
        <taxon>Tritrichomonadidae</taxon>
        <taxon>Tritrichomonas</taxon>
    </lineage>
</organism>
<dbReference type="Gene3D" id="3.40.50.11500">
    <property type="match status" value="1"/>
</dbReference>
<evidence type="ECO:0000256" key="1">
    <source>
        <dbReference type="SAM" id="MobiDB-lite"/>
    </source>
</evidence>
<dbReference type="PANTHER" id="PTHR13677">
    <property type="entry name" value="LD41638P"/>
    <property type="match status" value="1"/>
</dbReference>
<dbReference type="PANTHER" id="PTHR13677:SF0">
    <property type="entry name" value="LD41638P"/>
    <property type="match status" value="1"/>
</dbReference>
<sequence length="704" mass="81090">MSHFFDAVCLVKFNREKGAYVSKFYPNNFNFLHQEDTLSICSIPETQTDFSNQQDALKKSITIFSTSIDDKNCYVLSFLYTNTYNNIKEPNSIVILSHKLIASEIFKMLLDVRAFLLQLLIKENEQKKFVKKNQKNQNIKSNKSLISCNCQNENEETCKKASIPEIVFEEVWRCTQLCAFDDRTLTFTVVTPFQSFKVVLGNEHITYSQFDPNFWLIPQTNLYVIWRALMTNRGILIIGDSPSQVSCTVYSILSLAAPLKYCEPYIAYTRLGDPRFAEIITNQSQKWKVVGTTNMLLAERCKQFAVVGLLSPIGADKYHEIDPDFLQQKFLNEKNTGNPPSANNEVMNINSNNFSYFDLRKFNFFGLRPFNNRVNSFFNLQLTEHSKENSQSSSPPSSETFRHSMCCYSLRKATNKMMALIEFKLNKKIEQDIYFDVLGKKMREEDFFGIFVASKSSQQSQSNKTSNNSPSNINQNELKYKNSSSNVLINRKLINNDVNDNNPTNHINNSISVNRNLNNSNNNVISQGMTIIKNNDENNDAEEINMDQIASELSHPAQTSNSNIQIGKIKCKPLIKNKALSLNTCSTFDSHSLSLDVSKISFQQYNLKKKLHPKIQFFTTKDAMRLQDSLTFKDWRKNIMYRQAFRESFLSMMPVDALKERNKGELVIIKNALINDISQKFNKDMHMMAVAESHIRIVRNRLNE</sequence>
<dbReference type="InterPro" id="IPR043153">
    <property type="entry name" value="DENN_C"/>
</dbReference>
<evidence type="ECO:0000313" key="2">
    <source>
        <dbReference type="EMBL" id="KAK8898656.1"/>
    </source>
</evidence>
<evidence type="ECO:0000313" key="3">
    <source>
        <dbReference type="Proteomes" id="UP001470230"/>
    </source>
</evidence>
<proteinExistence type="predicted"/>
<keyword evidence="3" id="KW-1185">Reference proteome</keyword>
<gene>
    <name evidence="2" type="ORF">M9Y10_000948</name>
</gene>
<reference evidence="2 3" key="1">
    <citation type="submission" date="2024-04" db="EMBL/GenBank/DDBJ databases">
        <title>Tritrichomonas musculus Genome.</title>
        <authorList>
            <person name="Alves-Ferreira E."/>
            <person name="Grigg M."/>
            <person name="Lorenzi H."/>
            <person name="Galac M."/>
        </authorList>
    </citation>
    <scope>NUCLEOTIDE SEQUENCE [LARGE SCALE GENOMIC DNA]</scope>
    <source>
        <strain evidence="2 3">EAF2021</strain>
    </source>
</reference>
<feature type="region of interest" description="Disordered" evidence="1">
    <location>
        <begin position="458"/>
        <end position="477"/>
    </location>
</feature>
<feature type="compositionally biased region" description="Low complexity" evidence="1">
    <location>
        <begin position="458"/>
        <end position="474"/>
    </location>
</feature>
<protein>
    <submittedName>
        <fullName evidence="2">Protein dennd6a</fullName>
    </submittedName>
</protein>
<dbReference type="Proteomes" id="UP001470230">
    <property type="component" value="Unassembled WGS sequence"/>
</dbReference>
<dbReference type="EMBL" id="JAPFFF010000001">
    <property type="protein sequence ID" value="KAK8898656.1"/>
    <property type="molecule type" value="Genomic_DNA"/>
</dbReference>